<protein>
    <submittedName>
        <fullName evidence="3">Transposase</fullName>
    </submittedName>
</protein>
<feature type="region of interest" description="Disordered" evidence="1">
    <location>
        <begin position="1"/>
        <end position="28"/>
    </location>
</feature>
<accession>A0A0M3HR30</accession>
<evidence type="ECO:0000313" key="2">
    <source>
        <dbReference type="Proteomes" id="UP000036681"/>
    </source>
</evidence>
<proteinExistence type="predicted"/>
<dbReference type="AlphaFoldDB" id="A0A0M3HR30"/>
<organism evidence="2 3">
    <name type="scientific">Ascaris lumbricoides</name>
    <name type="common">Giant roundworm</name>
    <dbReference type="NCBI Taxonomy" id="6252"/>
    <lineage>
        <taxon>Eukaryota</taxon>
        <taxon>Metazoa</taxon>
        <taxon>Ecdysozoa</taxon>
        <taxon>Nematoda</taxon>
        <taxon>Chromadorea</taxon>
        <taxon>Rhabditida</taxon>
        <taxon>Spirurina</taxon>
        <taxon>Ascaridomorpha</taxon>
        <taxon>Ascaridoidea</taxon>
        <taxon>Ascarididae</taxon>
        <taxon>Ascaris</taxon>
    </lineage>
</organism>
<sequence length="90" mass="10054">MKWIDENPRHNNSAVRENTTNDIGENSFDKFRHDGGKFAKAKRKLSINSLTLSQDGSISTFLTVCLYSSDAKVLIIAVDQQNAKPKRQSG</sequence>
<evidence type="ECO:0000256" key="1">
    <source>
        <dbReference type="SAM" id="MobiDB-lite"/>
    </source>
</evidence>
<dbReference type="Proteomes" id="UP000036681">
    <property type="component" value="Unplaced"/>
</dbReference>
<dbReference type="WBParaSite" id="ALUE_0000467401-mRNA-1">
    <property type="protein sequence ID" value="ALUE_0000467401-mRNA-1"/>
    <property type="gene ID" value="ALUE_0000467401"/>
</dbReference>
<feature type="compositionally biased region" description="Polar residues" evidence="1">
    <location>
        <begin position="10"/>
        <end position="24"/>
    </location>
</feature>
<name>A0A0M3HR30_ASCLU</name>
<reference evidence="3" key="1">
    <citation type="submission" date="2017-02" db="UniProtKB">
        <authorList>
            <consortium name="WormBaseParasite"/>
        </authorList>
    </citation>
    <scope>IDENTIFICATION</scope>
</reference>
<evidence type="ECO:0000313" key="3">
    <source>
        <dbReference type="WBParaSite" id="ALUE_0000467401-mRNA-1"/>
    </source>
</evidence>
<keyword evidence="2" id="KW-1185">Reference proteome</keyword>